<protein>
    <submittedName>
        <fullName evidence="4">Uncharacterized protein</fullName>
    </submittedName>
</protein>
<dbReference type="Pfam" id="PF00062">
    <property type="entry name" value="Lys"/>
    <property type="match status" value="1"/>
</dbReference>
<keyword evidence="5" id="KW-1185">Reference proteome</keyword>
<evidence type="ECO:0000256" key="2">
    <source>
        <dbReference type="RuleBase" id="RU004440"/>
    </source>
</evidence>
<reference evidence="4" key="2">
    <citation type="submission" date="2025-09" db="UniProtKB">
        <authorList>
            <consortium name="Ensembl"/>
        </authorList>
    </citation>
    <scope>IDENTIFICATION</scope>
</reference>
<comment type="similarity">
    <text evidence="2">Belongs to the glycosyl hydrolase 22 family.</text>
</comment>
<dbReference type="Ensembl" id="ENSPTXT00000022621.1">
    <property type="protein sequence ID" value="ENSPTXP00000021948.1"/>
    <property type="gene ID" value="ENSPTXG00000015179.1"/>
</dbReference>
<dbReference type="SUPFAM" id="SSF53955">
    <property type="entry name" value="Lysozyme-like"/>
    <property type="match status" value="1"/>
</dbReference>
<evidence type="ECO:0000313" key="5">
    <source>
        <dbReference type="Proteomes" id="UP000472273"/>
    </source>
</evidence>
<dbReference type="Proteomes" id="UP000472273">
    <property type="component" value="Unplaced"/>
</dbReference>
<dbReference type="InterPro" id="IPR000974">
    <property type="entry name" value="Glyco_hydro_22_lys"/>
</dbReference>
<evidence type="ECO:0000256" key="3">
    <source>
        <dbReference type="SAM" id="SignalP"/>
    </source>
</evidence>
<keyword evidence="1" id="KW-1015">Disulfide bond</keyword>
<keyword evidence="3" id="KW-0732">Signal</keyword>
<dbReference type="PANTHER" id="PTHR11407:SF69">
    <property type="entry name" value="LYSOZYME C, MILK ISOZYME"/>
    <property type="match status" value="1"/>
</dbReference>
<dbReference type="Gene3D" id="1.10.530.10">
    <property type="match status" value="2"/>
</dbReference>
<dbReference type="InterPro" id="IPR001916">
    <property type="entry name" value="Glyco_hydro_22"/>
</dbReference>
<name>A0A670ZGM2_PSETE</name>
<organism evidence="4 5">
    <name type="scientific">Pseudonaja textilis</name>
    <name type="common">Eastern brown snake</name>
    <dbReference type="NCBI Taxonomy" id="8673"/>
    <lineage>
        <taxon>Eukaryota</taxon>
        <taxon>Metazoa</taxon>
        <taxon>Chordata</taxon>
        <taxon>Craniata</taxon>
        <taxon>Vertebrata</taxon>
        <taxon>Euteleostomi</taxon>
        <taxon>Lepidosauria</taxon>
        <taxon>Squamata</taxon>
        <taxon>Bifurcata</taxon>
        <taxon>Unidentata</taxon>
        <taxon>Episquamata</taxon>
        <taxon>Toxicofera</taxon>
        <taxon>Serpentes</taxon>
        <taxon>Colubroidea</taxon>
        <taxon>Elapidae</taxon>
        <taxon>Hydrophiinae</taxon>
        <taxon>Pseudonaja</taxon>
    </lineage>
</organism>
<evidence type="ECO:0000256" key="1">
    <source>
        <dbReference type="ARBA" id="ARBA00023157"/>
    </source>
</evidence>
<evidence type="ECO:0000313" key="4">
    <source>
        <dbReference type="Ensembl" id="ENSPTXP00000021948.1"/>
    </source>
</evidence>
<dbReference type="InterPro" id="IPR023346">
    <property type="entry name" value="Lysozyme-like_dom_sf"/>
</dbReference>
<accession>A0A670ZGM2</accession>
<feature type="chain" id="PRO_5025539428" evidence="3">
    <location>
        <begin position="19"/>
        <end position="126"/>
    </location>
</feature>
<dbReference type="GO" id="GO:0003796">
    <property type="term" value="F:lysozyme activity"/>
    <property type="evidence" value="ECO:0007669"/>
    <property type="project" value="InterPro"/>
</dbReference>
<dbReference type="GeneTree" id="ENSGT00940000153832"/>
<reference evidence="4" key="1">
    <citation type="submission" date="2025-08" db="UniProtKB">
        <authorList>
            <consortium name="Ensembl"/>
        </authorList>
    </citation>
    <scope>IDENTIFICATION</scope>
</reference>
<dbReference type="PROSITE" id="PS51348">
    <property type="entry name" value="GLYCOSYL_HYDROL_F22_2"/>
    <property type="match status" value="1"/>
</dbReference>
<dbReference type="SMART" id="SM00263">
    <property type="entry name" value="LYZ1"/>
    <property type="match status" value="1"/>
</dbReference>
<sequence length="126" mass="14286">MKVLVLTLLFLLIVASETKQYSRCSLASCLKQGGLDGYYGYNLANWVCMAYYESRYNTNAVGQPNLDGSHDYGIFQINNDDITDDIVSAKRIVPSHCSNLTLMFMIAWRNNCKGRDLSKWIRGCQL</sequence>
<dbReference type="PANTHER" id="PTHR11407">
    <property type="entry name" value="LYSOZYME C"/>
    <property type="match status" value="1"/>
</dbReference>
<feature type="signal peptide" evidence="3">
    <location>
        <begin position="1"/>
        <end position="18"/>
    </location>
</feature>
<dbReference type="PRINTS" id="PR00135">
    <property type="entry name" value="LYZLACT"/>
</dbReference>
<dbReference type="AlphaFoldDB" id="A0A670ZGM2"/>
<dbReference type="OMA" id="ARIFQIC"/>
<proteinExistence type="inferred from homology"/>
<dbReference type="PRINTS" id="PR00137">
    <property type="entry name" value="LYSOZYME"/>
</dbReference>